<proteinExistence type="predicted"/>
<evidence type="ECO:0000313" key="1">
    <source>
        <dbReference type="EMBL" id="AZN71461.1"/>
    </source>
</evidence>
<dbReference type="EMBL" id="CP032509">
    <property type="protein sequence ID" value="AZN71461.1"/>
    <property type="molecule type" value="Genomic_DNA"/>
</dbReference>
<reference evidence="1 2" key="1">
    <citation type="submission" date="2018-09" db="EMBL/GenBank/DDBJ databases">
        <title>Marinorhizobium profundi gen. nov., sp. nov., isolated from a deep-sea sediment sample from the New Britain Trench and proposal of Marinorhizobiaceae fam. nov. in the order Rhizobiales of the class Alphaproteobacteria.</title>
        <authorList>
            <person name="Cao J."/>
        </authorList>
    </citation>
    <scope>NUCLEOTIDE SEQUENCE [LARGE SCALE GENOMIC DNA]</scope>
    <source>
        <strain evidence="1 2">WS11</strain>
    </source>
</reference>
<sequence>MWSTGAIAVAIGLGSYDIFHRHLLSLRVSTPVKGDREADEEGAVVRLGHPWSSREQFWWKGVSDRSSESADL</sequence>
<gene>
    <name evidence="1" type="ORF">D5400_09455</name>
</gene>
<protein>
    <submittedName>
        <fullName evidence="1">Uncharacterized protein</fullName>
    </submittedName>
</protein>
<dbReference type="AlphaFoldDB" id="A0A3S9B3L2"/>
<dbReference type="Proteomes" id="UP000268192">
    <property type="component" value="Chromosome"/>
</dbReference>
<evidence type="ECO:0000313" key="2">
    <source>
        <dbReference type="Proteomes" id="UP000268192"/>
    </source>
</evidence>
<dbReference type="KEGG" id="abaw:D5400_09455"/>
<accession>A0A3S9B3L2</accession>
<keyword evidence="2" id="KW-1185">Reference proteome</keyword>
<name>A0A3S9B3L2_9HYPH</name>
<organism evidence="1 2">
    <name type="scientific">Georhizobium profundi</name>
    <dbReference type="NCBI Taxonomy" id="2341112"/>
    <lineage>
        <taxon>Bacteria</taxon>
        <taxon>Pseudomonadati</taxon>
        <taxon>Pseudomonadota</taxon>
        <taxon>Alphaproteobacteria</taxon>
        <taxon>Hyphomicrobiales</taxon>
        <taxon>Rhizobiaceae</taxon>
        <taxon>Georhizobium</taxon>
    </lineage>
</organism>